<organism evidence="2 3">
    <name type="scientific">Dunaliella salina</name>
    <name type="common">Green alga</name>
    <name type="synonym">Protococcus salinus</name>
    <dbReference type="NCBI Taxonomy" id="3046"/>
    <lineage>
        <taxon>Eukaryota</taxon>
        <taxon>Viridiplantae</taxon>
        <taxon>Chlorophyta</taxon>
        <taxon>core chlorophytes</taxon>
        <taxon>Chlorophyceae</taxon>
        <taxon>CS clade</taxon>
        <taxon>Chlamydomonadales</taxon>
        <taxon>Dunaliellaceae</taxon>
        <taxon>Dunaliella</taxon>
    </lineage>
</organism>
<gene>
    <name evidence="2" type="ORF">DUNSADRAFT_4189</name>
</gene>
<feature type="region of interest" description="Disordered" evidence="1">
    <location>
        <begin position="1"/>
        <end position="23"/>
    </location>
</feature>
<evidence type="ECO:0008006" key="4">
    <source>
        <dbReference type="Google" id="ProtNLM"/>
    </source>
</evidence>
<dbReference type="Gene3D" id="2.30.30.1060">
    <property type="match status" value="1"/>
</dbReference>
<feature type="region of interest" description="Disordered" evidence="1">
    <location>
        <begin position="78"/>
        <end position="99"/>
    </location>
</feature>
<protein>
    <recommendedName>
        <fullName evidence="4">Hypervirulence associated protein TUDOR domain-containing protein</fullName>
    </recommendedName>
</protein>
<reference evidence="2" key="1">
    <citation type="submission" date="2017-08" db="EMBL/GenBank/DDBJ databases">
        <authorList>
            <person name="Polle J.E."/>
            <person name="Barry K."/>
            <person name="Cushman J."/>
            <person name="Schmutz J."/>
            <person name="Tran D."/>
            <person name="Hathwaick L.T."/>
            <person name="Yim W.C."/>
            <person name="Jenkins J."/>
            <person name="Mckie-Krisberg Z.M."/>
            <person name="Prochnik S."/>
            <person name="Lindquist E."/>
            <person name="Dockter R.B."/>
            <person name="Adam C."/>
            <person name="Molina H."/>
            <person name="Bunkerborg J."/>
            <person name="Jin E."/>
            <person name="Buchheim M."/>
            <person name="Magnuson J."/>
        </authorList>
    </citation>
    <scope>NUCLEOTIDE SEQUENCE</scope>
    <source>
        <strain evidence="2">CCAP 19/18</strain>
    </source>
</reference>
<dbReference type="EMBL" id="MU069611">
    <property type="protein sequence ID" value="KAF5837553.1"/>
    <property type="molecule type" value="Genomic_DNA"/>
</dbReference>
<proteinExistence type="predicted"/>
<dbReference type="Proteomes" id="UP000815325">
    <property type="component" value="Unassembled WGS sequence"/>
</dbReference>
<evidence type="ECO:0000313" key="3">
    <source>
        <dbReference type="Proteomes" id="UP000815325"/>
    </source>
</evidence>
<comment type="caution">
    <text evidence="2">The sequence shown here is derived from an EMBL/GenBank/DDBJ whole genome shotgun (WGS) entry which is preliminary data.</text>
</comment>
<keyword evidence="3" id="KW-1185">Reference proteome</keyword>
<name>A0ABQ7GSM1_DUNSA</name>
<sequence>MGYTGDGSKHIEPGDYVGTQFRGGTREGYVKDVHGEKVVFETQRGKLVEHNKSTLAVNPDLSKRATTMGDDEKAFHRAQWEQEMPSSSRTEGMQPVPPK</sequence>
<evidence type="ECO:0000256" key="1">
    <source>
        <dbReference type="SAM" id="MobiDB-lite"/>
    </source>
</evidence>
<evidence type="ECO:0000313" key="2">
    <source>
        <dbReference type="EMBL" id="KAF5837553.1"/>
    </source>
</evidence>
<accession>A0ABQ7GSM1</accession>